<reference evidence="2" key="1">
    <citation type="journal article" date="2003" name="Genome Biol.">
        <title>An integrated gene annotation and transcriptional profiling approach towards the full gene content of the Drosophila genome.</title>
        <authorList>
            <person name="Hild M."/>
            <person name="Beckmann B."/>
            <person name="Haas S.A."/>
            <person name="Koch B."/>
            <person name="Solovyev V."/>
            <person name="Busold C."/>
            <person name="Fellenberg K."/>
            <person name="Boutros M."/>
            <person name="Vingron M."/>
            <person name="Sauer F."/>
            <person name="Hoheisel J.D."/>
            <person name="Paro R."/>
        </authorList>
    </citation>
    <scope>NUCLEOTIDE SEQUENCE</scope>
</reference>
<gene>
    <name evidence="2" type="ORF">HDC10037</name>
</gene>
<feature type="compositionally biased region" description="Basic and acidic residues" evidence="1">
    <location>
        <begin position="350"/>
        <end position="368"/>
    </location>
</feature>
<organism evidence="2">
    <name type="scientific">Drosophila melanogaster</name>
    <name type="common">Fruit fly</name>
    <dbReference type="NCBI Taxonomy" id="7227"/>
    <lineage>
        <taxon>Eukaryota</taxon>
        <taxon>Metazoa</taxon>
        <taxon>Ecdysozoa</taxon>
        <taxon>Arthropoda</taxon>
        <taxon>Hexapoda</taxon>
        <taxon>Insecta</taxon>
        <taxon>Pterygota</taxon>
        <taxon>Neoptera</taxon>
        <taxon>Endopterygota</taxon>
        <taxon>Diptera</taxon>
        <taxon>Brachycera</taxon>
        <taxon>Muscomorpha</taxon>
        <taxon>Ephydroidea</taxon>
        <taxon>Drosophilidae</taxon>
        <taxon>Drosophila</taxon>
        <taxon>Sophophora</taxon>
    </lineage>
</organism>
<feature type="compositionally biased region" description="Low complexity" evidence="1">
    <location>
        <begin position="295"/>
        <end position="307"/>
    </location>
</feature>
<proteinExistence type="predicted"/>
<dbReference type="AlphaFoldDB" id="Q6IL88"/>
<feature type="region of interest" description="Disordered" evidence="1">
    <location>
        <begin position="346"/>
        <end position="368"/>
    </location>
</feature>
<accession>Q6IL88</accession>
<evidence type="ECO:0000256" key="1">
    <source>
        <dbReference type="SAM" id="MobiDB-lite"/>
    </source>
</evidence>
<protein>
    <submittedName>
        <fullName evidence="2">HDC10037</fullName>
    </submittedName>
</protein>
<evidence type="ECO:0000313" key="2">
    <source>
        <dbReference type="EMBL" id="DAA02973.1"/>
    </source>
</evidence>
<dbReference type="EMBL" id="BK002128">
    <property type="protein sequence ID" value="DAA02973.1"/>
    <property type="molecule type" value="Genomic_DNA"/>
</dbReference>
<feature type="region of interest" description="Disordered" evidence="1">
    <location>
        <begin position="259"/>
        <end position="308"/>
    </location>
</feature>
<sequence>MTSRTQKCCRNAKEFRYNDQAQLLQGDGDAKGIRAQAQAQIIIITASAGTKGTNNRPAGQSDQKLNQWQSYQDNRPTLRPPGSGSESGRLGNWAAAVAVAVAVEVAGAGAQPKTERTDKPLNAVQKGAGLLSVSVEREKRSSYLYKCTTSKLGVYEKSNFLGSGKCLRHLTTKAGIKRWIGQFGFRSVYPVAGMAFTPATGQLSDAGFSNVAHSQAPPDQKGGNELLLLMHFPWTECNLRLVITNQTLHKFRHRVWLASPPPETDSAATTDSSARHGPRIGNGLSGSPMTTMRASWSGRRSSWSSSSMMKRCREVERVRGHGVQSRRASVFKGIPRITIKDIRLLSATSKDLEKEQQESDETERNGVK</sequence>
<feature type="compositionally biased region" description="Polar residues" evidence="1">
    <location>
        <begin position="285"/>
        <end position="294"/>
    </location>
</feature>
<name>Q6IL88_DROME</name>